<proteinExistence type="inferred from homology"/>
<dbReference type="EMBL" id="JADAKE010000004">
    <property type="protein sequence ID" value="MBF8807266.1"/>
    <property type="molecule type" value="Genomic_DNA"/>
</dbReference>
<dbReference type="InterPro" id="IPR016195">
    <property type="entry name" value="Pol/histidinol_Pase-like"/>
</dbReference>
<accession>A0A931ASZ6</accession>
<dbReference type="InterPro" id="IPR016667">
    <property type="entry name" value="Caps_polysacc_synth_CpsB/CapC"/>
</dbReference>
<evidence type="ECO:0000256" key="2">
    <source>
        <dbReference type="ARBA" id="ARBA00022801"/>
    </source>
</evidence>
<dbReference type="Pfam" id="PF19567">
    <property type="entry name" value="CpsB_CapC"/>
    <property type="match status" value="1"/>
</dbReference>
<organism evidence="6 7">
    <name type="scientific">Enterococcus lacertideformus</name>
    <dbReference type="NCBI Taxonomy" id="2771493"/>
    <lineage>
        <taxon>Bacteria</taxon>
        <taxon>Bacillati</taxon>
        <taxon>Bacillota</taxon>
        <taxon>Bacilli</taxon>
        <taxon>Lactobacillales</taxon>
        <taxon>Enterococcaceae</taxon>
        <taxon>Enterococcus</taxon>
    </lineage>
</organism>
<keyword evidence="7" id="KW-1185">Reference proteome</keyword>
<evidence type="ECO:0000313" key="6">
    <source>
        <dbReference type="EMBL" id="MBF8807266.1"/>
    </source>
</evidence>
<keyword evidence="3 5" id="KW-0904">Protein phosphatase</keyword>
<protein>
    <recommendedName>
        <fullName evidence="5">Tyrosine-protein phosphatase</fullName>
        <ecNumber evidence="5">3.1.3.48</ecNumber>
    </recommendedName>
</protein>
<dbReference type="AlphaFoldDB" id="A0A931ASZ6"/>
<evidence type="ECO:0000313" key="7">
    <source>
        <dbReference type="Proteomes" id="UP000637757"/>
    </source>
</evidence>
<evidence type="ECO:0000256" key="5">
    <source>
        <dbReference type="PIRNR" id="PIRNR016557"/>
    </source>
</evidence>
<reference evidence="6" key="1">
    <citation type="submission" date="2020-09" db="EMBL/GenBank/DDBJ databases">
        <title>Genomic insights into the novelty and pathogenicity of a unique biofilm-forming Enterococcus sp. bacteria (Enterococcus lacertideformus) identified in reptiles.</title>
        <authorList>
            <person name="Agius J.E."/>
            <person name="Phalen D.N."/>
            <person name="Rose K."/>
            <person name="Eden J.-S."/>
        </authorList>
    </citation>
    <scope>NUCLEOTIDE SEQUENCE</scope>
    <source>
        <strain evidence="6">PHRS 0518</strain>
    </source>
</reference>
<comment type="catalytic activity">
    <reaction evidence="4 5">
        <text>O-phospho-L-tyrosyl-[protein] + H2O = L-tyrosyl-[protein] + phosphate</text>
        <dbReference type="Rhea" id="RHEA:10684"/>
        <dbReference type="Rhea" id="RHEA-COMP:10136"/>
        <dbReference type="Rhea" id="RHEA-COMP:20101"/>
        <dbReference type="ChEBI" id="CHEBI:15377"/>
        <dbReference type="ChEBI" id="CHEBI:43474"/>
        <dbReference type="ChEBI" id="CHEBI:46858"/>
        <dbReference type="ChEBI" id="CHEBI:61978"/>
        <dbReference type="EC" id="3.1.3.48"/>
    </reaction>
</comment>
<keyword evidence="2 5" id="KW-0378">Hydrolase</keyword>
<comment type="caution">
    <text evidence="6">The sequence shown here is derived from an EMBL/GenBank/DDBJ whole genome shotgun (WGS) entry which is preliminary data.</text>
</comment>
<dbReference type="PANTHER" id="PTHR39181">
    <property type="entry name" value="TYROSINE-PROTEIN PHOSPHATASE YWQE"/>
    <property type="match status" value="1"/>
</dbReference>
<dbReference type="Gene3D" id="3.20.20.140">
    <property type="entry name" value="Metal-dependent hydrolases"/>
    <property type="match status" value="1"/>
</dbReference>
<dbReference type="PIRSF" id="PIRSF016557">
    <property type="entry name" value="Caps_synth_CpsB"/>
    <property type="match status" value="1"/>
</dbReference>
<dbReference type="PANTHER" id="PTHR39181:SF1">
    <property type="entry name" value="TYROSINE-PROTEIN PHOSPHATASE YWQE"/>
    <property type="match status" value="1"/>
</dbReference>
<dbReference type="GO" id="GO:0004725">
    <property type="term" value="F:protein tyrosine phosphatase activity"/>
    <property type="evidence" value="ECO:0007669"/>
    <property type="project" value="UniProtKB-UniRule"/>
</dbReference>
<comment type="similarity">
    <text evidence="1 5">Belongs to the metallo-dependent hydrolases superfamily. CpsB/CapC family.</text>
</comment>
<evidence type="ECO:0000256" key="3">
    <source>
        <dbReference type="ARBA" id="ARBA00022912"/>
    </source>
</evidence>
<evidence type="ECO:0000256" key="4">
    <source>
        <dbReference type="ARBA" id="ARBA00051722"/>
    </source>
</evidence>
<name>A0A931ASZ6_9ENTE</name>
<dbReference type="Proteomes" id="UP000637757">
    <property type="component" value="Unassembled WGS sequence"/>
</dbReference>
<dbReference type="SUPFAM" id="SSF89550">
    <property type="entry name" value="PHP domain-like"/>
    <property type="match status" value="1"/>
</dbReference>
<gene>
    <name evidence="6" type="ORF">IC227_01160</name>
</gene>
<dbReference type="GO" id="GO:0030145">
    <property type="term" value="F:manganese ion binding"/>
    <property type="evidence" value="ECO:0007669"/>
    <property type="project" value="UniProtKB-UniRule"/>
</dbReference>
<dbReference type="EC" id="3.1.3.48" evidence="5"/>
<sequence length="253" mass="29640">MKRDKLPFIVDMHSHVLYGLDDGPKTIEESFQLIEQAQKQGIGFIVATPHLNHYQFDNNLEKMQQTYKLLQQKIKEKQLEITLILSHEIFLTIDFYHKYKVNDLFPIQIENDGNKLLVELPSYEIPYYFEEFILQTNQKGLSCIWAHPELNAEIQKNWKIVYDYLEFEDVEIQLTAGSLLGNYGRKVKKISWKMLKAGLVDYIASDAHDVTKRPFELKEAYELIDKKMGKDVVYQLQTKSAEIATVFLERGSK</sequence>
<evidence type="ECO:0000256" key="1">
    <source>
        <dbReference type="ARBA" id="ARBA00005750"/>
    </source>
</evidence>